<evidence type="ECO:0000313" key="1">
    <source>
        <dbReference type="EMBL" id="JAD22067.1"/>
    </source>
</evidence>
<sequence>MQILTEFFFLHLSIGYSRSTLVSERHTHTKTNALHSCRQSRP</sequence>
<proteinExistence type="predicted"/>
<dbReference type="EMBL" id="GBRH01275828">
    <property type="protein sequence ID" value="JAD22067.1"/>
    <property type="molecule type" value="Transcribed_RNA"/>
</dbReference>
<organism evidence="1">
    <name type="scientific">Arundo donax</name>
    <name type="common">Giant reed</name>
    <name type="synonym">Donax arundinaceus</name>
    <dbReference type="NCBI Taxonomy" id="35708"/>
    <lineage>
        <taxon>Eukaryota</taxon>
        <taxon>Viridiplantae</taxon>
        <taxon>Streptophyta</taxon>
        <taxon>Embryophyta</taxon>
        <taxon>Tracheophyta</taxon>
        <taxon>Spermatophyta</taxon>
        <taxon>Magnoliopsida</taxon>
        <taxon>Liliopsida</taxon>
        <taxon>Poales</taxon>
        <taxon>Poaceae</taxon>
        <taxon>PACMAD clade</taxon>
        <taxon>Arundinoideae</taxon>
        <taxon>Arundineae</taxon>
        <taxon>Arundo</taxon>
    </lineage>
</organism>
<accession>A0A0A8YFQ3</accession>
<dbReference type="AlphaFoldDB" id="A0A0A8YFQ3"/>
<reference evidence="1" key="2">
    <citation type="journal article" date="2015" name="Data Brief">
        <title>Shoot transcriptome of the giant reed, Arundo donax.</title>
        <authorList>
            <person name="Barrero R.A."/>
            <person name="Guerrero F.D."/>
            <person name="Moolhuijzen P."/>
            <person name="Goolsby J.A."/>
            <person name="Tidwell J."/>
            <person name="Bellgard S.E."/>
            <person name="Bellgard M.I."/>
        </authorList>
    </citation>
    <scope>NUCLEOTIDE SEQUENCE</scope>
    <source>
        <tissue evidence="1">Shoot tissue taken approximately 20 cm above the soil surface</tissue>
    </source>
</reference>
<name>A0A0A8YFQ3_ARUDO</name>
<reference evidence="1" key="1">
    <citation type="submission" date="2014-09" db="EMBL/GenBank/DDBJ databases">
        <authorList>
            <person name="Magalhaes I.L.F."/>
            <person name="Oliveira U."/>
            <person name="Santos F.R."/>
            <person name="Vidigal T.H.D.A."/>
            <person name="Brescovit A.D."/>
            <person name="Santos A.J."/>
        </authorList>
    </citation>
    <scope>NUCLEOTIDE SEQUENCE</scope>
    <source>
        <tissue evidence="1">Shoot tissue taken approximately 20 cm above the soil surface</tissue>
    </source>
</reference>
<protein>
    <submittedName>
        <fullName evidence="1">Uncharacterized protein</fullName>
    </submittedName>
</protein>